<gene>
    <name evidence="1" type="ORF">S01H1_32050</name>
</gene>
<dbReference type="EMBL" id="BARS01019818">
    <property type="protein sequence ID" value="GAF95104.1"/>
    <property type="molecule type" value="Genomic_DNA"/>
</dbReference>
<sequence length="62" mass="6840">MKKLPPYNSVAKCSKCGHDAAAVIYCSNSSKSYVNGEYLKRKCWLCGYGWIEACLDKDNGNG</sequence>
<reference evidence="1" key="1">
    <citation type="journal article" date="2014" name="Front. Microbiol.">
        <title>High frequency of phylogenetically diverse reductive dehalogenase-homologous genes in deep subseafloor sedimentary metagenomes.</title>
        <authorList>
            <person name="Kawai M."/>
            <person name="Futagami T."/>
            <person name="Toyoda A."/>
            <person name="Takaki Y."/>
            <person name="Nishi S."/>
            <person name="Hori S."/>
            <person name="Arai W."/>
            <person name="Tsubouchi T."/>
            <person name="Morono Y."/>
            <person name="Uchiyama I."/>
            <person name="Ito T."/>
            <person name="Fujiyama A."/>
            <person name="Inagaki F."/>
            <person name="Takami H."/>
        </authorList>
    </citation>
    <scope>NUCLEOTIDE SEQUENCE</scope>
    <source>
        <strain evidence="1">Expedition CK06-06</strain>
    </source>
</reference>
<accession>X0TPD8</accession>
<dbReference type="AlphaFoldDB" id="X0TPD8"/>
<organism evidence="1">
    <name type="scientific">marine sediment metagenome</name>
    <dbReference type="NCBI Taxonomy" id="412755"/>
    <lineage>
        <taxon>unclassified sequences</taxon>
        <taxon>metagenomes</taxon>
        <taxon>ecological metagenomes</taxon>
    </lineage>
</organism>
<name>X0TPD8_9ZZZZ</name>
<comment type="caution">
    <text evidence="1">The sequence shown here is derived from an EMBL/GenBank/DDBJ whole genome shotgun (WGS) entry which is preliminary data.</text>
</comment>
<protein>
    <submittedName>
        <fullName evidence="1">Uncharacterized protein</fullName>
    </submittedName>
</protein>
<evidence type="ECO:0000313" key="1">
    <source>
        <dbReference type="EMBL" id="GAF95104.1"/>
    </source>
</evidence>
<proteinExistence type="predicted"/>